<name>A0A7J7JV29_BUGNE</name>
<keyword evidence="4" id="KW-0206">Cytoskeleton</keyword>
<dbReference type="GO" id="GO:0005879">
    <property type="term" value="C:axonemal microtubule"/>
    <property type="evidence" value="ECO:0007669"/>
    <property type="project" value="InterPro"/>
</dbReference>
<protein>
    <submittedName>
        <fullName evidence="6">C15orf65</fullName>
    </submittedName>
</protein>
<dbReference type="OrthoDB" id="546383at2759"/>
<comment type="subcellular location">
    <subcellularLocation>
        <location evidence="1">Cell projection</location>
        <location evidence="1">Cilium</location>
    </subcellularLocation>
    <subcellularLocation>
        <location evidence="2">Cytoplasm</location>
        <location evidence="2">Cytoskeleton</location>
    </subcellularLocation>
</comment>
<evidence type="ECO:0000256" key="2">
    <source>
        <dbReference type="ARBA" id="ARBA00004245"/>
    </source>
</evidence>
<evidence type="ECO:0000313" key="7">
    <source>
        <dbReference type="Proteomes" id="UP000593567"/>
    </source>
</evidence>
<dbReference type="Proteomes" id="UP000593567">
    <property type="component" value="Unassembled WGS sequence"/>
</dbReference>
<gene>
    <name evidence="6" type="ORF">EB796_012130</name>
</gene>
<keyword evidence="7" id="KW-1185">Reference proteome</keyword>
<accession>A0A7J7JV29</accession>
<dbReference type="GO" id="GO:0035082">
    <property type="term" value="P:axoneme assembly"/>
    <property type="evidence" value="ECO:0007669"/>
    <property type="project" value="InterPro"/>
</dbReference>
<organism evidence="6 7">
    <name type="scientific">Bugula neritina</name>
    <name type="common">Brown bryozoan</name>
    <name type="synonym">Sertularia neritina</name>
    <dbReference type="NCBI Taxonomy" id="10212"/>
    <lineage>
        <taxon>Eukaryota</taxon>
        <taxon>Metazoa</taxon>
        <taxon>Spiralia</taxon>
        <taxon>Lophotrochozoa</taxon>
        <taxon>Bryozoa</taxon>
        <taxon>Gymnolaemata</taxon>
        <taxon>Cheilostomatida</taxon>
        <taxon>Flustrina</taxon>
        <taxon>Buguloidea</taxon>
        <taxon>Bugulidae</taxon>
        <taxon>Bugula</taxon>
    </lineage>
</organism>
<sequence>MSQLQESQSTAPTGGCYLPGNVVFSCTLDAPVIPAQQQPSTDYFQGYDKKPVNMMYKTSAQDYGSQVPTYHNVPLEFHCRSQKFSYHLAVCGMYRNQSLNTAHEQKNV</sequence>
<comment type="caution">
    <text evidence="6">The sequence shown here is derived from an EMBL/GenBank/DDBJ whole genome shotgun (WGS) entry which is preliminary data.</text>
</comment>
<keyword evidence="3" id="KW-0963">Cytoplasm</keyword>
<dbReference type="InterPro" id="IPR026507">
    <property type="entry name" value="PIRC1/2"/>
</dbReference>
<dbReference type="PANTHER" id="PTHR20899:SF4">
    <property type="entry name" value="PIERCER OF MICROTUBULE WALL 2 PROTEIN"/>
    <property type="match status" value="1"/>
</dbReference>
<evidence type="ECO:0000313" key="6">
    <source>
        <dbReference type="EMBL" id="KAF6029561.1"/>
    </source>
</evidence>
<evidence type="ECO:0000256" key="3">
    <source>
        <dbReference type="ARBA" id="ARBA00022490"/>
    </source>
</evidence>
<dbReference type="AlphaFoldDB" id="A0A7J7JV29"/>
<evidence type="ECO:0000256" key="4">
    <source>
        <dbReference type="ARBA" id="ARBA00023212"/>
    </source>
</evidence>
<evidence type="ECO:0000256" key="1">
    <source>
        <dbReference type="ARBA" id="ARBA00004138"/>
    </source>
</evidence>
<dbReference type="Pfam" id="PF14892">
    <property type="entry name" value="PIRC1_2"/>
    <property type="match status" value="1"/>
</dbReference>
<reference evidence="6" key="1">
    <citation type="submission" date="2020-06" db="EMBL/GenBank/DDBJ databases">
        <title>Draft genome of Bugula neritina, a colonial animal packing powerful symbionts and potential medicines.</title>
        <authorList>
            <person name="Rayko M."/>
        </authorList>
    </citation>
    <scope>NUCLEOTIDE SEQUENCE [LARGE SCALE GENOMIC DNA]</scope>
    <source>
        <strain evidence="6">Kwan_BN1</strain>
    </source>
</reference>
<dbReference type="PANTHER" id="PTHR20899">
    <property type="entry name" value="PIERCE HOMOLOG"/>
    <property type="match status" value="1"/>
</dbReference>
<dbReference type="EMBL" id="VXIV02001809">
    <property type="protein sequence ID" value="KAF6029561.1"/>
    <property type="molecule type" value="Genomic_DNA"/>
</dbReference>
<keyword evidence="5" id="KW-0966">Cell projection</keyword>
<evidence type="ECO:0000256" key="5">
    <source>
        <dbReference type="ARBA" id="ARBA00023273"/>
    </source>
</evidence>
<proteinExistence type="predicted"/>